<protein>
    <recommendedName>
        <fullName evidence="3">Methyltransferase FkbM domain-containing protein</fullName>
    </recommendedName>
</protein>
<accession>A0A0D3IIG8</accession>
<dbReference type="RefSeq" id="XP_005763482.1">
    <property type="nucleotide sequence ID" value="XM_005763425.1"/>
</dbReference>
<dbReference type="HOGENOM" id="CLU_611696_0_0_1"/>
<dbReference type="EnsemblProtists" id="EOD11053">
    <property type="protein sequence ID" value="EOD11053"/>
    <property type="gene ID" value="EMIHUDRAFT_104836"/>
</dbReference>
<dbReference type="InterPro" id="IPR029063">
    <property type="entry name" value="SAM-dependent_MTases_sf"/>
</dbReference>
<reference evidence="2" key="1">
    <citation type="journal article" date="2013" name="Nature">
        <title>Pan genome of the phytoplankton Emiliania underpins its global distribution.</title>
        <authorList>
            <person name="Read B.A."/>
            <person name="Kegel J."/>
            <person name="Klute M.J."/>
            <person name="Kuo A."/>
            <person name="Lefebvre S.C."/>
            <person name="Maumus F."/>
            <person name="Mayer C."/>
            <person name="Miller J."/>
            <person name="Monier A."/>
            <person name="Salamov A."/>
            <person name="Young J."/>
            <person name="Aguilar M."/>
            <person name="Claverie J.M."/>
            <person name="Frickenhaus S."/>
            <person name="Gonzalez K."/>
            <person name="Herman E.K."/>
            <person name="Lin Y.C."/>
            <person name="Napier J."/>
            <person name="Ogata H."/>
            <person name="Sarno A.F."/>
            <person name="Shmutz J."/>
            <person name="Schroeder D."/>
            <person name="de Vargas C."/>
            <person name="Verret F."/>
            <person name="von Dassow P."/>
            <person name="Valentin K."/>
            <person name="Van de Peer Y."/>
            <person name="Wheeler G."/>
            <person name="Dacks J.B."/>
            <person name="Delwiche C.F."/>
            <person name="Dyhrman S.T."/>
            <person name="Glockner G."/>
            <person name="John U."/>
            <person name="Richards T."/>
            <person name="Worden A.Z."/>
            <person name="Zhang X."/>
            <person name="Grigoriev I.V."/>
            <person name="Allen A.E."/>
            <person name="Bidle K."/>
            <person name="Borodovsky M."/>
            <person name="Bowler C."/>
            <person name="Brownlee C."/>
            <person name="Cock J.M."/>
            <person name="Elias M."/>
            <person name="Gladyshev V.N."/>
            <person name="Groth M."/>
            <person name="Guda C."/>
            <person name="Hadaegh A."/>
            <person name="Iglesias-Rodriguez M.D."/>
            <person name="Jenkins J."/>
            <person name="Jones B.M."/>
            <person name="Lawson T."/>
            <person name="Leese F."/>
            <person name="Lindquist E."/>
            <person name="Lobanov A."/>
            <person name="Lomsadze A."/>
            <person name="Malik S.B."/>
            <person name="Marsh M.E."/>
            <person name="Mackinder L."/>
            <person name="Mock T."/>
            <person name="Mueller-Roeber B."/>
            <person name="Pagarete A."/>
            <person name="Parker M."/>
            <person name="Probert I."/>
            <person name="Quesneville H."/>
            <person name="Raines C."/>
            <person name="Rensing S.A."/>
            <person name="Riano-Pachon D.M."/>
            <person name="Richier S."/>
            <person name="Rokitta S."/>
            <person name="Shiraiwa Y."/>
            <person name="Soanes D.M."/>
            <person name="van der Giezen M."/>
            <person name="Wahlund T.M."/>
            <person name="Williams B."/>
            <person name="Wilson W."/>
            <person name="Wolfe G."/>
            <person name="Wurch L.L."/>
        </authorList>
    </citation>
    <scope>NUCLEOTIDE SEQUENCE</scope>
</reference>
<dbReference type="Proteomes" id="UP000013827">
    <property type="component" value="Unassembled WGS sequence"/>
</dbReference>
<keyword evidence="2" id="KW-1185">Reference proteome</keyword>
<evidence type="ECO:0000313" key="2">
    <source>
        <dbReference type="Proteomes" id="UP000013827"/>
    </source>
</evidence>
<dbReference type="AlphaFoldDB" id="A0A0D3IIG8"/>
<dbReference type="PaxDb" id="2903-EOD11053"/>
<reference evidence="1" key="2">
    <citation type="submission" date="2024-10" db="UniProtKB">
        <authorList>
            <consortium name="EnsemblProtists"/>
        </authorList>
    </citation>
    <scope>IDENTIFICATION</scope>
</reference>
<dbReference type="Gene3D" id="3.40.50.150">
    <property type="entry name" value="Vaccinia Virus protein VP39"/>
    <property type="match status" value="1"/>
</dbReference>
<dbReference type="KEGG" id="ehx:EMIHUDRAFT_104836"/>
<evidence type="ECO:0008006" key="3">
    <source>
        <dbReference type="Google" id="ProtNLM"/>
    </source>
</evidence>
<name>A0A0D3IIG8_EMIH1</name>
<dbReference type="SUPFAM" id="SSF53335">
    <property type="entry name" value="S-adenosyl-L-methionine-dependent methyltransferases"/>
    <property type="match status" value="1"/>
</dbReference>
<dbReference type="GeneID" id="17257344"/>
<proteinExistence type="predicted"/>
<organism evidence="1 2">
    <name type="scientific">Emiliania huxleyi (strain CCMP1516)</name>
    <dbReference type="NCBI Taxonomy" id="280463"/>
    <lineage>
        <taxon>Eukaryota</taxon>
        <taxon>Haptista</taxon>
        <taxon>Haptophyta</taxon>
        <taxon>Prymnesiophyceae</taxon>
        <taxon>Isochrysidales</taxon>
        <taxon>Noelaerhabdaceae</taxon>
        <taxon>Emiliania</taxon>
    </lineage>
</organism>
<sequence length="448" mass="50137">MVCQQQHARHKAPHCSEALLERAYTLPPRWPIDAFHLIMELGTPGSCDLYAHRSRGFCCDLGRREGGRHQRLTDEPEPHIMEAIASFLEDCSRRPAARRCRALDLGANNGWMTAAMLALGSHVVAVEPAADFARAINETAALNCWSDRLTIHNSRACVRGIAECFEPRHCPDCSGCGGWRWGNIYGLDQNKVRYGRNCSSQLTLPDSVSGRDFEELLWEAAGADGRIDLLKMDADGPEGRWMSTLERLISGGADRETKERGAGGHSGGRRLRVHTIIVEASHVEPRTMVRYQSVHGYTVLRLDQHDGRRWLTPEGFDAFSAEGTIEPGDRKHCKYSPPTRLAPMGDNVSRFELEDEWFGVRAMRHVFHIKPNLTEQGWTTIMQPAIRCSYPGQYVLTLDSPRRLLPEERSLRASLPGYLASPEYRHMNAQKELMGASARATPTASARA</sequence>
<evidence type="ECO:0000313" key="1">
    <source>
        <dbReference type="EnsemblProtists" id="EOD11053"/>
    </source>
</evidence>